<dbReference type="Proteomes" id="UP001597073">
    <property type="component" value="Unassembled WGS sequence"/>
</dbReference>
<dbReference type="InterPro" id="IPR036890">
    <property type="entry name" value="HATPase_C_sf"/>
</dbReference>
<feature type="transmembrane region" description="Helical" evidence="1">
    <location>
        <begin position="36"/>
        <end position="54"/>
    </location>
</feature>
<organism evidence="3 4">
    <name type="scientific">Mucilaginibacter lutimaris</name>
    <dbReference type="NCBI Taxonomy" id="931629"/>
    <lineage>
        <taxon>Bacteria</taxon>
        <taxon>Pseudomonadati</taxon>
        <taxon>Bacteroidota</taxon>
        <taxon>Sphingobacteriia</taxon>
        <taxon>Sphingobacteriales</taxon>
        <taxon>Sphingobacteriaceae</taxon>
        <taxon>Mucilaginibacter</taxon>
    </lineage>
</organism>
<dbReference type="GO" id="GO:0004673">
    <property type="term" value="F:protein histidine kinase activity"/>
    <property type="evidence" value="ECO:0007669"/>
    <property type="project" value="UniProtKB-EC"/>
</dbReference>
<dbReference type="RefSeq" id="WP_377137174.1">
    <property type="nucleotide sequence ID" value="NZ_JBHTIA010000002.1"/>
</dbReference>
<sequence>MIIIKKVVFYHAIAWIIFIAYEVSTIYFLTGRTAAFMDYLPHYVMNIVLFYLIVKIITSNKYRYKYLWVTSILLSYIFINYWLNTFLESYVVKQSHPVNSLRSFLVSSFYRGIYFIGLGTLYGFASNLLYSGRTINALKEEKLQKENDRISLEKDLLRSQNALLRAQINPHLFFNTLNFIYNAVYKVSDKAGEAVMLLADITRYSITKTDENGMALLSDELASIEDLISLNQIRFSSRLHIRFENKVEGGEIRIVPLVMLTLVENVVKYGDLHDAEHPALIKVQLEDGFLHFSTRNKKLNDLHKLKGNGLGLENIRMRMQNAYAGKFSLRTNETEDMFFTDLTIHTDCLCLAAIS</sequence>
<keyword evidence="1" id="KW-1133">Transmembrane helix</keyword>
<gene>
    <name evidence="3" type="ORF">ACFQZI_00270</name>
</gene>
<name>A0ABW2Z967_9SPHI</name>
<evidence type="ECO:0000313" key="3">
    <source>
        <dbReference type="EMBL" id="MFD0763265.1"/>
    </source>
</evidence>
<evidence type="ECO:0000259" key="2">
    <source>
        <dbReference type="Pfam" id="PF06580"/>
    </source>
</evidence>
<dbReference type="EC" id="2.7.13.3" evidence="3"/>
<dbReference type="PANTHER" id="PTHR34220:SF7">
    <property type="entry name" value="SENSOR HISTIDINE KINASE YPDA"/>
    <property type="match status" value="1"/>
</dbReference>
<protein>
    <submittedName>
        <fullName evidence="3">Sensor histidine kinase</fullName>
        <ecNumber evidence="3">2.7.13.3</ecNumber>
    </submittedName>
</protein>
<dbReference type="InterPro" id="IPR050640">
    <property type="entry name" value="Bact_2-comp_sensor_kinase"/>
</dbReference>
<dbReference type="PANTHER" id="PTHR34220">
    <property type="entry name" value="SENSOR HISTIDINE KINASE YPDA"/>
    <property type="match status" value="1"/>
</dbReference>
<proteinExistence type="predicted"/>
<accession>A0ABW2Z967</accession>
<keyword evidence="1" id="KW-0472">Membrane</keyword>
<dbReference type="Pfam" id="PF06580">
    <property type="entry name" value="His_kinase"/>
    <property type="match status" value="1"/>
</dbReference>
<reference evidence="4" key="1">
    <citation type="journal article" date="2019" name="Int. J. Syst. Evol. Microbiol.">
        <title>The Global Catalogue of Microorganisms (GCM) 10K type strain sequencing project: providing services to taxonomists for standard genome sequencing and annotation.</title>
        <authorList>
            <consortium name="The Broad Institute Genomics Platform"/>
            <consortium name="The Broad Institute Genome Sequencing Center for Infectious Disease"/>
            <person name="Wu L."/>
            <person name="Ma J."/>
        </authorList>
    </citation>
    <scope>NUCLEOTIDE SEQUENCE [LARGE SCALE GENOMIC DNA]</scope>
    <source>
        <strain evidence="4">CCUG 60742</strain>
    </source>
</reference>
<evidence type="ECO:0000313" key="4">
    <source>
        <dbReference type="Proteomes" id="UP001597073"/>
    </source>
</evidence>
<feature type="domain" description="Signal transduction histidine kinase internal region" evidence="2">
    <location>
        <begin position="162"/>
        <end position="239"/>
    </location>
</feature>
<comment type="caution">
    <text evidence="3">The sequence shown here is derived from an EMBL/GenBank/DDBJ whole genome shotgun (WGS) entry which is preliminary data.</text>
</comment>
<dbReference type="Gene3D" id="3.30.565.10">
    <property type="entry name" value="Histidine kinase-like ATPase, C-terminal domain"/>
    <property type="match status" value="1"/>
</dbReference>
<dbReference type="InterPro" id="IPR010559">
    <property type="entry name" value="Sig_transdc_His_kin_internal"/>
</dbReference>
<feature type="transmembrane region" description="Helical" evidence="1">
    <location>
        <begin position="66"/>
        <end position="83"/>
    </location>
</feature>
<feature type="transmembrane region" description="Helical" evidence="1">
    <location>
        <begin position="7"/>
        <end position="30"/>
    </location>
</feature>
<keyword evidence="1" id="KW-0812">Transmembrane</keyword>
<feature type="transmembrane region" description="Helical" evidence="1">
    <location>
        <begin position="109"/>
        <end position="130"/>
    </location>
</feature>
<dbReference type="EMBL" id="JBHTIA010000002">
    <property type="protein sequence ID" value="MFD0763265.1"/>
    <property type="molecule type" value="Genomic_DNA"/>
</dbReference>
<keyword evidence="3" id="KW-0808">Transferase</keyword>
<keyword evidence="3" id="KW-0418">Kinase</keyword>
<keyword evidence="4" id="KW-1185">Reference proteome</keyword>
<evidence type="ECO:0000256" key="1">
    <source>
        <dbReference type="SAM" id="Phobius"/>
    </source>
</evidence>